<evidence type="ECO:0000256" key="3">
    <source>
        <dbReference type="ARBA" id="ARBA00022801"/>
    </source>
</evidence>
<keyword evidence="7" id="KW-0255">Endonuclease</keyword>
<dbReference type="GO" id="GO:0006298">
    <property type="term" value="P:mismatch repair"/>
    <property type="evidence" value="ECO:0007669"/>
    <property type="project" value="InterPro"/>
</dbReference>
<dbReference type="NCBIfam" id="TIGR01069">
    <property type="entry name" value="mutS2"/>
    <property type="match status" value="1"/>
</dbReference>
<keyword evidence="1 7" id="KW-0699">rRNA-binding</keyword>
<dbReference type="EC" id="3.1.-.-" evidence="7"/>
<dbReference type="PANTHER" id="PTHR48466:SF2">
    <property type="entry name" value="OS10G0509000 PROTEIN"/>
    <property type="match status" value="1"/>
</dbReference>
<dbReference type="EMBL" id="SMAA01000012">
    <property type="protein sequence ID" value="TCS78005.1"/>
    <property type="molecule type" value="Genomic_DNA"/>
</dbReference>
<keyword evidence="2 7" id="KW-0547">Nucleotide-binding</keyword>
<dbReference type="Gene3D" id="3.40.50.300">
    <property type="entry name" value="P-loop containing nucleotide triphosphate hydrolases"/>
    <property type="match status" value="1"/>
</dbReference>
<dbReference type="EC" id="3.6.4.-" evidence="7"/>
<feature type="binding site" evidence="7">
    <location>
        <begin position="331"/>
        <end position="338"/>
    </location>
    <ligand>
        <name>ATP</name>
        <dbReference type="ChEBI" id="CHEBI:30616"/>
    </ligand>
</feature>
<organism evidence="10 11">
    <name type="scientific">Pectinatus cerevisiiphilus</name>
    <dbReference type="NCBI Taxonomy" id="86956"/>
    <lineage>
        <taxon>Bacteria</taxon>
        <taxon>Bacillati</taxon>
        <taxon>Bacillota</taxon>
        <taxon>Negativicutes</taxon>
        <taxon>Selenomonadales</taxon>
        <taxon>Selenomonadaceae</taxon>
        <taxon>Pectinatus</taxon>
    </lineage>
</organism>
<dbReference type="InterPro" id="IPR036063">
    <property type="entry name" value="Smr_dom_sf"/>
</dbReference>
<dbReference type="GO" id="GO:0016887">
    <property type="term" value="F:ATP hydrolysis activity"/>
    <property type="evidence" value="ECO:0007669"/>
    <property type="project" value="InterPro"/>
</dbReference>
<dbReference type="PANTHER" id="PTHR48466">
    <property type="entry name" value="OS10G0509000 PROTEIN-RELATED"/>
    <property type="match status" value="1"/>
</dbReference>
<comment type="caution">
    <text evidence="10">The sequence shown here is derived from an EMBL/GenBank/DDBJ whole genome shotgun (WGS) entry which is preliminary data.</text>
</comment>
<dbReference type="InterPro" id="IPR027417">
    <property type="entry name" value="P-loop_NTPase"/>
</dbReference>
<dbReference type="Gene3D" id="3.30.1370.110">
    <property type="match status" value="1"/>
</dbReference>
<dbReference type="SUPFAM" id="SSF160443">
    <property type="entry name" value="SMR domain-like"/>
    <property type="match status" value="1"/>
</dbReference>
<dbReference type="GO" id="GO:0019843">
    <property type="term" value="F:rRNA binding"/>
    <property type="evidence" value="ECO:0007669"/>
    <property type="project" value="UniProtKB-UniRule"/>
</dbReference>
<name>A0A4R3K5I3_9FIRM</name>
<evidence type="ECO:0000313" key="11">
    <source>
        <dbReference type="Proteomes" id="UP000295188"/>
    </source>
</evidence>
<dbReference type="FunFam" id="3.40.50.300:FF:000830">
    <property type="entry name" value="Endonuclease MutS2"/>
    <property type="match status" value="1"/>
</dbReference>
<reference evidence="10 11" key="1">
    <citation type="submission" date="2019-03" db="EMBL/GenBank/DDBJ databases">
        <title>Genomic Encyclopedia of Type Strains, Phase IV (KMG-IV): sequencing the most valuable type-strain genomes for metagenomic binning, comparative biology and taxonomic classification.</title>
        <authorList>
            <person name="Goeker M."/>
        </authorList>
    </citation>
    <scope>NUCLEOTIDE SEQUENCE [LARGE SCALE GENOMIC DNA]</scope>
    <source>
        <strain evidence="10 11">DSM 20467</strain>
    </source>
</reference>
<gene>
    <name evidence="7" type="primary">mutS2</name>
    <name evidence="7" type="synonym">rqcU</name>
    <name evidence="10" type="ORF">EDC37_11245</name>
</gene>
<evidence type="ECO:0000313" key="10">
    <source>
        <dbReference type="EMBL" id="TCS78005.1"/>
    </source>
</evidence>
<accession>A0A4R3K5I3</accession>
<dbReference type="GO" id="GO:0005524">
    <property type="term" value="F:ATP binding"/>
    <property type="evidence" value="ECO:0007669"/>
    <property type="project" value="UniProtKB-UniRule"/>
</dbReference>
<evidence type="ECO:0000259" key="9">
    <source>
        <dbReference type="PROSITE" id="PS50828"/>
    </source>
</evidence>
<dbReference type="InterPro" id="IPR002625">
    <property type="entry name" value="Smr_dom"/>
</dbReference>
<proteinExistence type="inferred from homology"/>
<dbReference type="AlphaFoldDB" id="A0A4R3K5I3"/>
<dbReference type="SMART" id="SM00534">
    <property type="entry name" value="MUTSac"/>
    <property type="match status" value="1"/>
</dbReference>
<keyword evidence="5 7" id="KW-0694">RNA-binding</keyword>
<keyword evidence="3 7" id="KW-0378">Hydrolase</keyword>
<dbReference type="InterPro" id="IPR000432">
    <property type="entry name" value="DNA_mismatch_repair_MutS_C"/>
</dbReference>
<dbReference type="GO" id="GO:0045910">
    <property type="term" value="P:negative regulation of DNA recombination"/>
    <property type="evidence" value="ECO:0007669"/>
    <property type="project" value="InterPro"/>
</dbReference>
<dbReference type="PROSITE" id="PS50828">
    <property type="entry name" value="SMR"/>
    <property type="match status" value="1"/>
</dbReference>
<dbReference type="SMART" id="SM00463">
    <property type="entry name" value="SMR"/>
    <property type="match status" value="1"/>
</dbReference>
<evidence type="ECO:0000256" key="5">
    <source>
        <dbReference type="ARBA" id="ARBA00022884"/>
    </source>
</evidence>
<dbReference type="SUPFAM" id="SSF48334">
    <property type="entry name" value="DNA repair protein MutS, domain III"/>
    <property type="match status" value="1"/>
</dbReference>
<dbReference type="SMART" id="SM00533">
    <property type="entry name" value="MUTSd"/>
    <property type="match status" value="1"/>
</dbReference>
<dbReference type="Pfam" id="PF00488">
    <property type="entry name" value="MutS_V"/>
    <property type="match status" value="1"/>
</dbReference>
<evidence type="ECO:0000256" key="7">
    <source>
        <dbReference type="HAMAP-Rule" id="MF_00092"/>
    </source>
</evidence>
<dbReference type="OrthoDB" id="9808166at2"/>
<evidence type="ECO:0000256" key="8">
    <source>
        <dbReference type="SAM" id="Coils"/>
    </source>
</evidence>
<dbReference type="SUPFAM" id="SSF52540">
    <property type="entry name" value="P-loop containing nucleoside triphosphate hydrolases"/>
    <property type="match status" value="1"/>
</dbReference>
<dbReference type="RefSeq" id="WP_132550437.1">
    <property type="nucleotide sequence ID" value="NZ_SMAA01000012.1"/>
</dbReference>
<dbReference type="GO" id="GO:0140664">
    <property type="term" value="F:ATP-dependent DNA damage sensor activity"/>
    <property type="evidence" value="ECO:0007669"/>
    <property type="project" value="InterPro"/>
</dbReference>
<dbReference type="CDD" id="cd03280">
    <property type="entry name" value="ABC_MutS2"/>
    <property type="match status" value="1"/>
</dbReference>
<feature type="domain" description="Smr" evidence="9">
    <location>
        <begin position="715"/>
        <end position="790"/>
    </location>
</feature>
<feature type="coiled-coil region" evidence="8">
    <location>
        <begin position="505"/>
        <end position="593"/>
    </location>
</feature>
<dbReference type="Proteomes" id="UP000295188">
    <property type="component" value="Unassembled WGS sequence"/>
</dbReference>
<dbReference type="InterPro" id="IPR036187">
    <property type="entry name" value="DNA_mismatch_repair_MutS_sf"/>
</dbReference>
<dbReference type="PIRSF" id="PIRSF005814">
    <property type="entry name" value="MutS_YshD"/>
    <property type="match status" value="1"/>
</dbReference>
<dbReference type="GO" id="GO:0030983">
    <property type="term" value="F:mismatched DNA binding"/>
    <property type="evidence" value="ECO:0007669"/>
    <property type="project" value="InterPro"/>
</dbReference>
<dbReference type="Pfam" id="PF01713">
    <property type="entry name" value="Smr"/>
    <property type="match status" value="1"/>
</dbReference>
<keyword evidence="8" id="KW-0175">Coiled coil</keyword>
<keyword evidence="11" id="KW-1185">Reference proteome</keyword>
<dbReference type="Pfam" id="PF20297">
    <property type="entry name" value="MSSS"/>
    <property type="match status" value="1"/>
</dbReference>
<comment type="similarity">
    <text evidence="7">Belongs to the DNA mismatch repair MutS family. MutS2 subfamily.</text>
</comment>
<dbReference type="InterPro" id="IPR007696">
    <property type="entry name" value="DNA_mismatch_repair_MutS_core"/>
</dbReference>
<dbReference type="GO" id="GO:0004519">
    <property type="term" value="F:endonuclease activity"/>
    <property type="evidence" value="ECO:0007669"/>
    <property type="project" value="UniProtKB-UniRule"/>
</dbReference>
<evidence type="ECO:0000256" key="1">
    <source>
        <dbReference type="ARBA" id="ARBA00022730"/>
    </source>
</evidence>
<evidence type="ECO:0000256" key="2">
    <source>
        <dbReference type="ARBA" id="ARBA00022741"/>
    </source>
</evidence>
<keyword evidence="7" id="KW-0540">Nuclease</keyword>
<keyword evidence="6 7" id="KW-0238">DNA-binding</keyword>
<dbReference type="InterPro" id="IPR045076">
    <property type="entry name" value="MutS"/>
</dbReference>
<dbReference type="GO" id="GO:0043023">
    <property type="term" value="F:ribosomal large subunit binding"/>
    <property type="evidence" value="ECO:0007669"/>
    <property type="project" value="UniProtKB-UniRule"/>
</dbReference>
<protein>
    <recommendedName>
        <fullName evidence="7">Endonuclease MutS2</fullName>
        <ecNumber evidence="7">3.1.-.-</ecNumber>
    </recommendedName>
    <alternativeName>
        <fullName evidence="7">Ribosome-associated protein quality control-upstream factor</fullName>
        <shortName evidence="7">RQC-upstream factor</shortName>
        <shortName evidence="7">RqcU</shortName>
        <ecNumber evidence="7">3.6.4.-</ecNumber>
    </alternativeName>
</protein>
<dbReference type="GO" id="GO:0072344">
    <property type="term" value="P:rescue of stalled ribosome"/>
    <property type="evidence" value="ECO:0007669"/>
    <property type="project" value="UniProtKB-UniRule"/>
</dbReference>
<comment type="function">
    <text evidence="7">Endonuclease that is involved in the suppression of homologous recombination and thus may have a key role in the control of bacterial genetic diversity.</text>
</comment>
<comment type="function">
    <text evidence="7">Acts as a ribosome collision sensor, splitting the ribosome into its 2 subunits. Detects stalled/collided 70S ribosomes which it binds and splits by an ATP-hydrolysis driven conformational change. Acts upstream of the ribosome quality control system (RQC), a ribosome-associated complex that mediates the extraction of incompletely synthesized nascent chains from stalled ribosomes and their subsequent degradation. Probably generates substrates for RQC.</text>
</comment>
<comment type="subunit">
    <text evidence="7">Homodimer. Binds to stalled ribosomes, contacting rRNA.</text>
</comment>
<dbReference type="InterPro" id="IPR046893">
    <property type="entry name" value="MSSS"/>
</dbReference>
<keyword evidence="4 7" id="KW-0067">ATP-binding</keyword>
<evidence type="ECO:0000256" key="6">
    <source>
        <dbReference type="ARBA" id="ARBA00023125"/>
    </source>
</evidence>
<dbReference type="InterPro" id="IPR005747">
    <property type="entry name" value="MutS2"/>
</dbReference>
<dbReference type="HAMAP" id="MF_00092">
    <property type="entry name" value="MutS2"/>
    <property type="match status" value="1"/>
</dbReference>
<evidence type="ECO:0000256" key="4">
    <source>
        <dbReference type="ARBA" id="ARBA00022840"/>
    </source>
</evidence>
<sequence>MEQATLKTLQYSKVIDRLKLKAHTTQGKELIASLLPADNFEDACSNLEYTKEAVAVLHENEPPFGGIFDIRTALKKASMGVVLETEALVNISSTMYGMRGIKKFFKEYAGECSNLKGWAVLIEILGQLEHDINTIVDEHGSMRDTASNELYRIRQGIRTTQNRVKSTLDNILRNTGMQKFFQENIVTMRDERYVIPVKQEYRQAFPGIIHDQSASGSTLFIEPMSIAALNNDIKQYKLKERKEIERILKNISAKIAKNADILNQNCDLIARLDFTFAKAKLAKAMDASLPILNEDGHTNLLGARHPLLKQENIVPIDIKIGITYKALLITGPNTGGKTVSLKTFGLLVAMAQAGLFIPVKEDSQLAFYSQVFADIGDEQSIEQSLSTFSAHMTHIIKILENAANDDLVLLDELGSGTDPEEGASLAMAILEKLMDMNVSVVATTHYNELKTFAYSHENIENASVEFDIKTLRPTYRLLIGVPGASNAFAISGRLGLAESIILRAKQLIRADHANFENVLNRLESEKLIYEQKNADILEKERHIFNLEKKLIEQKQELSRKKTQAVKKTQKECAAVLRDTRRQAESIIKELKAQFNDAGIKKRQKTIQSAREKLQTSMGRFNTVTENMPAEGVSVDPKTIKAGDIVFLKNIQQQGTVSEVKGNELVVLLGGLKTTVKAAKCLFLASGKKVLPKSTRSVEHKSFSQVDKTAQISHQIDIRGMMVSEAETVLDRYIDDAVMAGLKEVIIIHGKGTGALRKGIHEYLKKHRNVFSYSLADINEGGSGATVVQLQ</sequence>